<dbReference type="GO" id="GO:0050515">
    <property type="term" value="F:4-(cytidine 5'-diphospho)-2-C-methyl-D-erythritol kinase activity"/>
    <property type="evidence" value="ECO:0007669"/>
    <property type="project" value="UniProtKB-UniRule"/>
</dbReference>
<evidence type="ECO:0000259" key="10">
    <source>
        <dbReference type="Pfam" id="PF00288"/>
    </source>
</evidence>
<dbReference type="GO" id="GO:0005524">
    <property type="term" value="F:ATP binding"/>
    <property type="evidence" value="ECO:0007669"/>
    <property type="project" value="UniProtKB-UniRule"/>
</dbReference>
<evidence type="ECO:0000313" key="12">
    <source>
        <dbReference type="EMBL" id="GFO94314.1"/>
    </source>
</evidence>
<dbReference type="Gene3D" id="3.30.70.890">
    <property type="entry name" value="GHMP kinase, C-terminal domain"/>
    <property type="match status" value="1"/>
</dbReference>
<keyword evidence="7 9" id="KW-0067">ATP-binding</keyword>
<proteinExistence type="inferred from homology"/>
<dbReference type="InterPro" id="IPR006204">
    <property type="entry name" value="GHMP_kinase_N_dom"/>
</dbReference>
<evidence type="ECO:0000313" key="13">
    <source>
        <dbReference type="Proteomes" id="UP000660047"/>
    </source>
</evidence>
<dbReference type="Proteomes" id="UP000660047">
    <property type="component" value="Unassembled WGS sequence"/>
</dbReference>
<dbReference type="PANTHER" id="PTHR43527">
    <property type="entry name" value="4-DIPHOSPHOCYTIDYL-2-C-METHYL-D-ERYTHRITOL KINASE, CHLOROPLASTIC"/>
    <property type="match status" value="1"/>
</dbReference>
<dbReference type="InterPro" id="IPR020568">
    <property type="entry name" value="Ribosomal_Su5_D2-typ_SF"/>
</dbReference>
<feature type="domain" description="GHMP kinase N-terminal" evidence="10">
    <location>
        <begin position="66"/>
        <end position="144"/>
    </location>
</feature>
<evidence type="ECO:0000256" key="6">
    <source>
        <dbReference type="ARBA" id="ARBA00022777"/>
    </source>
</evidence>
<gene>
    <name evidence="9 12" type="primary">ispE</name>
    <name evidence="12" type="ORF">COEU31_13600</name>
</gene>
<evidence type="ECO:0000256" key="1">
    <source>
        <dbReference type="ARBA" id="ARBA00009684"/>
    </source>
</evidence>
<dbReference type="InterPro" id="IPR013750">
    <property type="entry name" value="GHMP_kinase_C_dom"/>
</dbReference>
<name>A0AAI9K246_9FIRM</name>
<evidence type="ECO:0000256" key="4">
    <source>
        <dbReference type="ARBA" id="ARBA00022679"/>
    </source>
</evidence>
<evidence type="ECO:0000259" key="11">
    <source>
        <dbReference type="Pfam" id="PF08544"/>
    </source>
</evidence>
<dbReference type="InterPro" id="IPR004424">
    <property type="entry name" value="IspE"/>
</dbReference>
<feature type="binding site" evidence="9">
    <location>
        <begin position="94"/>
        <end position="104"/>
    </location>
    <ligand>
        <name>ATP</name>
        <dbReference type="ChEBI" id="CHEBI:30616"/>
    </ligand>
</feature>
<dbReference type="EC" id="2.7.1.148" evidence="2 9"/>
<dbReference type="SUPFAM" id="SSF55060">
    <property type="entry name" value="GHMP Kinase, C-terminal domain"/>
    <property type="match status" value="1"/>
</dbReference>
<dbReference type="InterPro" id="IPR014721">
    <property type="entry name" value="Ribsml_uS5_D2-typ_fold_subgr"/>
</dbReference>
<dbReference type="AlphaFoldDB" id="A0AAI9K246"/>
<accession>A0AAI9K246</accession>
<dbReference type="EMBL" id="BLYL01000006">
    <property type="protein sequence ID" value="GFO94314.1"/>
    <property type="molecule type" value="Genomic_DNA"/>
</dbReference>
<dbReference type="InterPro" id="IPR036554">
    <property type="entry name" value="GHMP_kinase_C_sf"/>
</dbReference>
<comment type="pathway">
    <text evidence="9">Isoprenoid biosynthesis; isopentenyl diphosphate biosynthesis via DXP pathway; isopentenyl diphosphate from 1-deoxy-D-xylulose 5-phosphate: step 3/6.</text>
</comment>
<evidence type="ECO:0000256" key="9">
    <source>
        <dbReference type="HAMAP-Rule" id="MF_00061"/>
    </source>
</evidence>
<feature type="domain" description="GHMP kinase C-terminal" evidence="11">
    <location>
        <begin position="198"/>
        <end position="275"/>
    </location>
</feature>
<feature type="active site" evidence="9">
    <location>
        <position position="136"/>
    </location>
</feature>
<dbReference type="NCBIfam" id="TIGR00154">
    <property type="entry name" value="ispE"/>
    <property type="match status" value="1"/>
</dbReference>
<reference evidence="12" key="1">
    <citation type="submission" date="2020-06" db="EMBL/GenBank/DDBJ databases">
        <title>Characterization of fructooligosaccharide metabolism and fructooligosaccharide-degrading enzymes in human commensal butyrate producers.</title>
        <authorList>
            <person name="Tanno H."/>
            <person name="Fujii T."/>
            <person name="Hirano K."/>
            <person name="Maeno S."/>
            <person name="Tonozuka T."/>
            <person name="Sakamoto M."/>
            <person name="Ohkuma M."/>
            <person name="Tochio T."/>
            <person name="Endo A."/>
        </authorList>
    </citation>
    <scope>NUCLEOTIDE SEQUENCE</scope>
    <source>
        <strain evidence="12">JCM 31265</strain>
    </source>
</reference>
<dbReference type="NCBIfam" id="NF011202">
    <property type="entry name" value="PRK14608.1"/>
    <property type="match status" value="1"/>
</dbReference>
<comment type="catalytic activity">
    <reaction evidence="9">
        <text>4-CDP-2-C-methyl-D-erythritol + ATP = 4-CDP-2-C-methyl-D-erythritol 2-phosphate + ADP + H(+)</text>
        <dbReference type="Rhea" id="RHEA:18437"/>
        <dbReference type="ChEBI" id="CHEBI:15378"/>
        <dbReference type="ChEBI" id="CHEBI:30616"/>
        <dbReference type="ChEBI" id="CHEBI:57823"/>
        <dbReference type="ChEBI" id="CHEBI:57919"/>
        <dbReference type="ChEBI" id="CHEBI:456216"/>
        <dbReference type="EC" id="2.7.1.148"/>
    </reaction>
</comment>
<dbReference type="RefSeq" id="WP_022217339.1">
    <property type="nucleotide sequence ID" value="NZ_BLYL01000006.1"/>
</dbReference>
<dbReference type="Pfam" id="PF08544">
    <property type="entry name" value="GHMP_kinases_C"/>
    <property type="match status" value="1"/>
</dbReference>
<dbReference type="PIRSF" id="PIRSF010376">
    <property type="entry name" value="IspE"/>
    <property type="match status" value="1"/>
</dbReference>
<comment type="similarity">
    <text evidence="1 9">Belongs to the GHMP kinase family. IspE subfamily.</text>
</comment>
<protein>
    <recommendedName>
        <fullName evidence="3 9">4-diphosphocytidyl-2-C-methyl-D-erythritol kinase</fullName>
        <shortName evidence="9">CMK</shortName>
        <ecNumber evidence="2 9">2.7.1.148</ecNumber>
    </recommendedName>
    <alternativeName>
        <fullName evidence="8 9">4-(cytidine-5'-diphospho)-2-C-methyl-D-erythritol kinase</fullName>
    </alternativeName>
</protein>
<evidence type="ECO:0000256" key="2">
    <source>
        <dbReference type="ARBA" id="ARBA00012052"/>
    </source>
</evidence>
<dbReference type="GO" id="GO:0019288">
    <property type="term" value="P:isopentenyl diphosphate biosynthetic process, methylerythritol 4-phosphate pathway"/>
    <property type="evidence" value="ECO:0007669"/>
    <property type="project" value="UniProtKB-UniRule"/>
</dbReference>
<evidence type="ECO:0000256" key="7">
    <source>
        <dbReference type="ARBA" id="ARBA00022840"/>
    </source>
</evidence>
<comment type="function">
    <text evidence="9">Catalyzes the phosphorylation of the position 2 hydroxy group of 4-diphosphocytidyl-2C-methyl-D-erythritol.</text>
</comment>
<keyword evidence="4 9" id="KW-0808">Transferase</keyword>
<keyword evidence="9" id="KW-0414">Isoprene biosynthesis</keyword>
<keyword evidence="6 9" id="KW-0418">Kinase</keyword>
<comment type="caution">
    <text evidence="12">The sequence shown here is derived from an EMBL/GenBank/DDBJ whole genome shotgun (WGS) entry which is preliminary data.</text>
</comment>
<dbReference type="Gene3D" id="3.30.230.10">
    <property type="match status" value="1"/>
</dbReference>
<keyword evidence="5 9" id="KW-0547">Nucleotide-binding</keyword>
<evidence type="ECO:0000256" key="8">
    <source>
        <dbReference type="ARBA" id="ARBA00032554"/>
    </source>
</evidence>
<organism evidence="12 13">
    <name type="scientific">Coprococcus eutactus</name>
    <dbReference type="NCBI Taxonomy" id="33043"/>
    <lineage>
        <taxon>Bacteria</taxon>
        <taxon>Bacillati</taxon>
        <taxon>Bacillota</taxon>
        <taxon>Clostridia</taxon>
        <taxon>Lachnospirales</taxon>
        <taxon>Lachnospiraceae</taxon>
        <taxon>Coprococcus</taxon>
    </lineage>
</organism>
<evidence type="ECO:0000256" key="3">
    <source>
        <dbReference type="ARBA" id="ARBA00017473"/>
    </source>
</evidence>
<dbReference type="GO" id="GO:0016114">
    <property type="term" value="P:terpenoid biosynthetic process"/>
    <property type="evidence" value="ECO:0007669"/>
    <property type="project" value="UniProtKB-UniRule"/>
</dbReference>
<feature type="active site" evidence="9">
    <location>
        <position position="10"/>
    </location>
</feature>
<sequence length="293" mass="32017">MEISLKAYGKINLGLDVVRRREDGYHEVKMIMQTVDLWDELTFCDVTTDEIVITSDSSELPDVKDNIIYKACRMMKDIYGIDKGVHVTVDKHIPVAAGMAGGSADAAAALKAMNMLFGLNLSDEQLMEHGVKLGADVPYCIMQGTALSEGIGEILTPLPPMPDCLIVIAKPAIGVSTKWVYQNLKVDLLEEHPDIDGMADALKTGDLKGITDRMANVLETVTIPANPVIDSVKKLIAENDSMGVLMSGSGPTVFGIYDNRDKELAQRVVDMLREKDEIQAAYAVSPYNIRRGM</sequence>
<dbReference type="PANTHER" id="PTHR43527:SF2">
    <property type="entry name" value="4-DIPHOSPHOCYTIDYL-2-C-METHYL-D-ERYTHRITOL KINASE, CHLOROPLASTIC"/>
    <property type="match status" value="1"/>
</dbReference>
<dbReference type="Pfam" id="PF00288">
    <property type="entry name" value="GHMP_kinases_N"/>
    <property type="match status" value="1"/>
</dbReference>
<dbReference type="SUPFAM" id="SSF54211">
    <property type="entry name" value="Ribosomal protein S5 domain 2-like"/>
    <property type="match status" value="1"/>
</dbReference>
<evidence type="ECO:0000256" key="5">
    <source>
        <dbReference type="ARBA" id="ARBA00022741"/>
    </source>
</evidence>
<dbReference type="HAMAP" id="MF_00061">
    <property type="entry name" value="IspE"/>
    <property type="match status" value="1"/>
</dbReference>